<feature type="non-terminal residue" evidence="3">
    <location>
        <position position="107"/>
    </location>
</feature>
<dbReference type="SMART" id="SM00173">
    <property type="entry name" value="RAS"/>
    <property type="match status" value="1"/>
</dbReference>
<dbReference type="GO" id="GO:0003924">
    <property type="term" value="F:GTPase activity"/>
    <property type="evidence" value="ECO:0007669"/>
    <property type="project" value="InterPro"/>
</dbReference>
<feature type="non-terminal residue" evidence="3">
    <location>
        <position position="1"/>
    </location>
</feature>
<dbReference type="PROSITE" id="PS51421">
    <property type="entry name" value="RAS"/>
    <property type="match status" value="1"/>
</dbReference>
<dbReference type="SUPFAM" id="SSF52540">
    <property type="entry name" value="P-loop containing nucleoside triphosphate hydrolases"/>
    <property type="match status" value="1"/>
</dbReference>
<reference evidence="3 4" key="1">
    <citation type="submission" date="2014-04" db="EMBL/GenBank/DDBJ databases">
        <title>Genome evolution of avian class.</title>
        <authorList>
            <person name="Zhang G."/>
            <person name="Li C."/>
        </authorList>
    </citation>
    <scope>NUCLEOTIDE SEQUENCE [LARGE SCALE GENOMIC DNA]</scope>
    <source>
        <strain evidence="3">BGI_N331</strain>
    </source>
</reference>
<dbReference type="InterPro" id="IPR050227">
    <property type="entry name" value="Rab"/>
</dbReference>
<organism evidence="3 4">
    <name type="scientific">Merops nubicus</name>
    <name type="common">Northern carmine bee-eater</name>
    <dbReference type="NCBI Taxonomy" id="57421"/>
    <lineage>
        <taxon>Eukaryota</taxon>
        <taxon>Metazoa</taxon>
        <taxon>Chordata</taxon>
        <taxon>Craniata</taxon>
        <taxon>Vertebrata</taxon>
        <taxon>Euteleostomi</taxon>
        <taxon>Archelosauria</taxon>
        <taxon>Archosauria</taxon>
        <taxon>Dinosauria</taxon>
        <taxon>Saurischia</taxon>
        <taxon>Theropoda</taxon>
        <taxon>Coelurosauria</taxon>
        <taxon>Aves</taxon>
        <taxon>Neognathae</taxon>
        <taxon>Neoaves</taxon>
        <taxon>Telluraves</taxon>
        <taxon>Coraciimorphae</taxon>
        <taxon>Coraciiformes</taxon>
        <taxon>Meropidae</taxon>
        <taxon>Merops</taxon>
    </lineage>
</organism>
<protein>
    <submittedName>
        <fullName evidence="3">Ras-related protein Rab-44</fullName>
    </submittedName>
</protein>
<dbReference type="Proteomes" id="UP000052967">
    <property type="component" value="Unassembled WGS sequence"/>
</dbReference>
<dbReference type="FunFam" id="3.40.50.300:FF:001447">
    <property type="entry name" value="Ras-related protein Rab-1B"/>
    <property type="match status" value="1"/>
</dbReference>
<evidence type="ECO:0000256" key="2">
    <source>
        <dbReference type="ARBA" id="ARBA00023134"/>
    </source>
</evidence>
<keyword evidence="1" id="KW-0547">Nucleotide-binding</keyword>
<proteinExistence type="predicted"/>
<dbReference type="Gene3D" id="3.40.50.300">
    <property type="entry name" value="P-loop containing nucleotide triphosphate hydrolases"/>
    <property type="match status" value="1"/>
</dbReference>
<dbReference type="EMBL" id="KK716641">
    <property type="protein sequence ID" value="KFQ36884.1"/>
    <property type="molecule type" value="Genomic_DNA"/>
</dbReference>
<dbReference type="AlphaFoldDB" id="A0A091RD95"/>
<dbReference type="SMART" id="SM00175">
    <property type="entry name" value="RAB"/>
    <property type="match status" value="1"/>
</dbReference>
<dbReference type="PANTHER" id="PTHR47977">
    <property type="entry name" value="RAS-RELATED PROTEIN RAB"/>
    <property type="match status" value="1"/>
</dbReference>
<dbReference type="InterPro" id="IPR001806">
    <property type="entry name" value="Small_GTPase"/>
</dbReference>
<evidence type="ECO:0000256" key="1">
    <source>
        <dbReference type="ARBA" id="ARBA00022741"/>
    </source>
</evidence>
<dbReference type="PRINTS" id="PR00449">
    <property type="entry name" value="RASTRNSFRMNG"/>
</dbReference>
<dbReference type="InterPro" id="IPR027417">
    <property type="entry name" value="P-loop_NTPase"/>
</dbReference>
<evidence type="ECO:0000313" key="4">
    <source>
        <dbReference type="Proteomes" id="UP000052967"/>
    </source>
</evidence>
<keyword evidence="2" id="KW-0342">GTP-binding</keyword>
<dbReference type="PROSITE" id="PS51419">
    <property type="entry name" value="RAB"/>
    <property type="match status" value="1"/>
</dbReference>
<name>A0A091RD95_MERNU</name>
<evidence type="ECO:0000313" key="3">
    <source>
        <dbReference type="EMBL" id="KFQ36884.1"/>
    </source>
</evidence>
<gene>
    <name evidence="3" type="ORF">N331_04831</name>
</gene>
<dbReference type="CDD" id="cd00154">
    <property type="entry name" value="Rab"/>
    <property type="match status" value="1"/>
</dbReference>
<accession>A0A091RD95</accession>
<dbReference type="InterPro" id="IPR005225">
    <property type="entry name" value="Small_GTP-bd"/>
</dbReference>
<dbReference type="NCBIfam" id="TIGR00231">
    <property type="entry name" value="small_GTP"/>
    <property type="match status" value="1"/>
</dbReference>
<dbReference type="Pfam" id="PF00071">
    <property type="entry name" value="Ras"/>
    <property type="match status" value="1"/>
</dbReference>
<sequence length="107" mass="12036">ASSCPEHLFRVVFVGSSGVGKSSFIHRFCSGRFWAQLSATIGIDYQVKTLMVDNTQVALQLWDTAGQERFRSVSRQYLRRAHGVLLMYDITARGSFTALRGWMSSVQ</sequence>
<keyword evidence="4" id="KW-1185">Reference proteome</keyword>
<dbReference type="GO" id="GO:0005525">
    <property type="term" value="F:GTP binding"/>
    <property type="evidence" value="ECO:0007669"/>
    <property type="project" value="UniProtKB-KW"/>
</dbReference>